<feature type="non-terminal residue" evidence="12">
    <location>
        <position position="1"/>
    </location>
</feature>
<dbReference type="Pfam" id="PF24863">
    <property type="entry name" value="zf-CCCH_Mcm10"/>
    <property type="match status" value="1"/>
</dbReference>
<dbReference type="GO" id="GO:0003688">
    <property type="term" value="F:DNA replication origin binding"/>
    <property type="evidence" value="ECO:0007669"/>
    <property type="project" value="TreeGrafter"/>
</dbReference>
<comment type="similarity">
    <text evidence="2">Belongs to the MCM10 family.</text>
</comment>
<dbReference type="Gene3D" id="2.40.50.140">
    <property type="entry name" value="Nucleic acid-binding proteins"/>
    <property type="match status" value="1"/>
</dbReference>
<dbReference type="GO" id="GO:0008270">
    <property type="term" value="F:zinc ion binding"/>
    <property type="evidence" value="ECO:0007669"/>
    <property type="project" value="UniProtKB-KW"/>
</dbReference>
<feature type="compositionally biased region" description="Low complexity" evidence="10">
    <location>
        <begin position="96"/>
        <end position="108"/>
    </location>
</feature>
<keyword evidence="6" id="KW-0863">Zinc-finger</keyword>
<evidence type="ECO:0000256" key="2">
    <source>
        <dbReference type="ARBA" id="ARBA00009679"/>
    </source>
</evidence>
<protein>
    <recommendedName>
        <fullName evidence="3">Protein MCM10 homolog</fullName>
    </recommendedName>
</protein>
<keyword evidence="9" id="KW-0175">Coiled coil</keyword>
<feature type="coiled-coil region" evidence="9">
    <location>
        <begin position="667"/>
        <end position="705"/>
    </location>
</feature>
<evidence type="ECO:0000256" key="6">
    <source>
        <dbReference type="ARBA" id="ARBA00022771"/>
    </source>
</evidence>
<dbReference type="Pfam" id="PF09332">
    <property type="entry name" value="Mcm10"/>
    <property type="match status" value="1"/>
</dbReference>
<name>A0A1E1XFN9_9ACAR</name>
<dbReference type="InterPro" id="IPR015408">
    <property type="entry name" value="Znf_Mcm10/DnaG"/>
</dbReference>
<dbReference type="PANTHER" id="PTHR13454">
    <property type="entry name" value="PROTEIN MCM10 HOMOLOG"/>
    <property type="match status" value="1"/>
</dbReference>
<feature type="compositionally biased region" description="Polar residues" evidence="10">
    <location>
        <begin position="28"/>
        <end position="53"/>
    </location>
</feature>
<evidence type="ECO:0000259" key="11">
    <source>
        <dbReference type="SMART" id="SM01280"/>
    </source>
</evidence>
<feature type="compositionally biased region" description="Basic and acidic residues" evidence="10">
    <location>
        <begin position="173"/>
        <end position="198"/>
    </location>
</feature>
<dbReference type="GO" id="GO:0003697">
    <property type="term" value="F:single-stranded DNA binding"/>
    <property type="evidence" value="ECO:0007669"/>
    <property type="project" value="InterPro"/>
</dbReference>
<keyword evidence="7" id="KW-0862">Zinc</keyword>
<feature type="compositionally biased region" description="Basic and acidic residues" evidence="10">
    <location>
        <begin position="54"/>
        <end position="64"/>
    </location>
</feature>
<organism evidence="12">
    <name type="scientific">Amblyomma aureolatum</name>
    <dbReference type="NCBI Taxonomy" id="187763"/>
    <lineage>
        <taxon>Eukaryota</taxon>
        <taxon>Metazoa</taxon>
        <taxon>Ecdysozoa</taxon>
        <taxon>Arthropoda</taxon>
        <taxon>Chelicerata</taxon>
        <taxon>Arachnida</taxon>
        <taxon>Acari</taxon>
        <taxon>Parasitiformes</taxon>
        <taxon>Ixodida</taxon>
        <taxon>Ixodoidea</taxon>
        <taxon>Ixodidae</taxon>
        <taxon>Amblyomminae</taxon>
        <taxon>Amblyomma</taxon>
    </lineage>
</organism>
<evidence type="ECO:0000256" key="8">
    <source>
        <dbReference type="ARBA" id="ARBA00023242"/>
    </source>
</evidence>
<evidence type="ECO:0000256" key="10">
    <source>
        <dbReference type="SAM" id="MobiDB-lite"/>
    </source>
</evidence>
<evidence type="ECO:0000256" key="5">
    <source>
        <dbReference type="ARBA" id="ARBA00022723"/>
    </source>
</evidence>
<dbReference type="InterPro" id="IPR015411">
    <property type="entry name" value="Rep_factor_Mcm10_C"/>
</dbReference>
<dbReference type="InterPro" id="IPR040184">
    <property type="entry name" value="Mcm10"/>
</dbReference>
<dbReference type="AlphaFoldDB" id="A0A1E1XFN9"/>
<dbReference type="FunFam" id="2.40.50.140:FF:000174">
    <property type="entry name" value="DNA replication licensing factor mcm10"/>
    <property type="match status" value="1"/>
</dbReference>
<dbReference type="InterPro" id="IPR055065">
    <property type="entry name" value="OB_MCM10"/>
</dbReference>
<dbReference type="GO" id="GO:0043596">
    <property type="term" value="C:nuclear replication fork"/>
    <property type="evidence" value="ECO:0007669"/>
    <property type="project" value="TreeGrafter"/>
</dbReference>
<dbReference type="InterPro" id="IPR012340">
    <property type="entry name" value="NA-bd_OB-fold"/>
</dbReference>
<dbReference type="PANTHER" id="PTHR13454:SF11">
    <property type="entry name" value="PROTEIN MCM10 HOMOLOG"/>
    <property type="match status" value="1"/>
</dbReference>
<dbReference type="SMART" id="SM01280">
    <property type="entry name" value="Mcm10"/>
    <property type="match status" value="1"/>
</dbReference>
<reference evidence="12" key="1">
    <citation type="journal article" date="2017" name="Front. Cell. Infect. Microbiol.">
        <title>The Distinct Transcriptional Response of the Midgut of Amblyomma sculptum and Amblyomma aureolatum Ticks to Rickettsia rickettsii Correlates to Their Differences in Susceptibility to Infection.</title>
        <authorList>
            <person name="Martins L.A."/>
            <person name="Galletti M.F.B.M."/>
            <person name="Ribeiro J.M."/>
            <person name="Fujita A."/>
            <person name="Costa F.B."/>
            <person name="Labruna M.B."/>
            <person name="Daffre S."/>
            <person name="Fogaca A.C."/>
        </authorList>
    </citation>
    <scope>NUCLEOTIDE SEQUENCE</scope>
</reference>
<evidence type="ECO:0000256" key="4">
    <source>
        <dbReference type="ARBA" id="ARBA00022705"/>
    </source>
</evidence>
<accession>A0A1E1XFN9</accession>
<proteinExistence type="evidence at transcript level"/>
<feature type="region of interest" description="Disordered" evidence="10">
    <location>
        <begin position="138"/>
        <end position="206"/>
    </location>
</feature>
<dbReference type="Pfam" id="PF09329">
    <property type="entry name" value="zf-primase"/>
    <property type="match status" value="1"/>
</dbReference>
<keyword evidence="4" id="KW-0235">DNA replication</keyword>
<evidence type="ECO:0000256" key="9">
    <source>
        <dbReference type="SAM" id="Coils"/>
    </source>
</evidence>
<evidence type="ECO:0000256" key="1">
    <source>
        <dbReference type="ARBA" id="ARBA00004123"/>
    </source>
</evidence>
<evidence type="ECO:0000256" key="3">
    <source>
        <dbReference type="ARBA" id="ARBA00017770"/>
    </source>
</evidence>
<dbReference type="EMBL" id="GFAC01001287">
    <property type="protein sequence ID" value="JAT97901.1"/>
    <property type="molecule type" value="mRNA"/>
</dbReference>
<dbReference type="InterPro" id="IPR056791">
    <property type="entry name" value="Znf_Mcm10_C"/>
</dbReference>
<dbReference type="GO" id="GO:0006270">
    <property type="term" value="P:DNA replication initiation"/>
    <property type="evidence" value="ECO:0007669"/>
    <property type="project" value="InterPro"/>
</dbReference>
<keyword evidence="5" id="KW-0479">Metal-binding</keyword>
<sequence length="809" mass="89384">SMDEELDIDALDELLGQELMDSGEDQNPPDTESNQTSPSQKNENGPSAAVSTTDIEKQLREMQEKMNILRQQLESQKSTRQEAPSQGSSSATRNISSSKQSCSKSSPKNTVATRAPMKLLDADIFAAKDDSKLEAKASLEKSVVHSGDTDSSDDEKRYPTEASLSKFGKSVKKNLEDRRKSSEFSSRRPVDTWKDKPKSTLPLSDLDGSGVRDPYSGIRIIRPIVSSTVMEARMAGRKMVKMSMVSSFVKQKNVDIDWVTVGVLVNKSPPKTSKNGKSFSIWKMTDLVDCENLVCIFLFGDVHEKHWKTSIGSVVGFLNPSIMPNKDSYSNRTEVCLSIDHPGKVMLMGTSKDFGTCRGKTRDGQTCTNVVNTSTCPYCVYHVKAEYRRMSSKRADLQASYSGVAPSGLKQKILKNNQVMYGGQLFLNPTREATKTLRTKDKLILSNLKVARQAEEIERSARHASAQAVQLKHLSSTENDAINTVAAKSDFLGKALCNPGAGSRNFLRHVVQETDSASGVSLKREMVSVTAKDLLKMQSASMKSVAASSALNSKKTPSQGTPSLAKGLAANRPLSLSSAPLTKLTVLTPSEIAKLRAAQKLKAKAPLVRQDPNAVKKDTTSADVREKIQRKLEEPSASCNEIQDDEPVKMPAAKKSRLGPALSDDQVEKLLRQKSSHAHELDDLEQEEEAQYFSVLEKKEQLEEKMLSVTEIQCDVVSCKKCNYTAHQASDLCKKENHALRHHKAMKRFFRCKDCSQRTATFCKVPSYSCRKCNGSNFERTSMGKPRPGPVLDSEKLLIRGEEMKFLNK</sequence>
<dbReference type="Pfam" id="PF22379">
    <property type="entry name" value="OB_MCM10"/>
    <property type="match status" value="1"/>
</dbReference>
<evidence type="ECO:0000256" key="7">
    <source>
        <dbReference type="ARBA" id="ARBA00022833"/>
    </source>
</evidence>
<comment type="subcellular location">
    <subcellularLocation>
        <location evidence="1">Nucleus</location>
    </subcellularLocation>
</comment>
<feature type="compositionally biased region" description="Polar residues" evidence="10">
    <location>
        <begin position="69"/>
        <end position="95"/>
    </location>
</feature>
<evidence type="ECO:0000313" key="12">
    <source>
        <dbReference type="EMBL" id="JAT97901.1"/>
    </source>
</evidence>
<keyword evidence="8" id="KW-0539">Nucleus</keyword>
<feature type="region of interest" description="Disordered" evidence="10">
    <location>
        <begin position="13"/>
        <end position="117"/>
    </location>
</feature>
<feature type="domain" description="Replication factor Mcm10 C-terminal" evidence="11">
    <location>
        <begin position="496"/>
        <end position="809"/>
    </location>
</feature>